<dbReference type="Proteomes" id="UP000587760">
    <property type="component" value="Unassembled WGS sequence"/>
</dbReference>
<organism evidence="2 3">
    <name type="scientific">Spirochaeta isovalerica</name>
    <dbReference type="NCBI Taxonomy" id="150"/>
    <lineage>
        <taxon>Bacteria</taxon>
        <taxon>Pseudomonadati</taxon>
        <taxon>Spirochaetota</taxon>
        <taxon>Spirochaetia</taxon>
        <taxon>Spirochaetales</taxon>
        <taxon>Spirochaetaceae</taxon>
        <taxon>Spirochaeta</taxon>
    </lineage>
</organism>
<evidence type="ECO:0000313" key="3">
    <source>
        <dbReference type="Proteomes" id="UP000587760"/>
    </source>
</evidence>
<keyword evidence="3" id="KW-1185">Reference proteome</keyword>
<evidence type="ECO:0000313" key="2">
    <source>
        <dbReference type="EMBL" id="MBB6479402.1"/>
    </source>
</evidence>
<gene>
    <name evidence="2" type="ORF">HNR50_001060</name>
</gene>
<evidence type="ECO:0000256" key="1">
    <source>
        <dbReference type="SAM" id="MobiDB-lite"/>
    </source>
</evidence>
<reference evidence="2 3" key="1">
    <citation type="submission" date="2020-08" db="EMBL/GenBank/DDBJ databases">
        <title>Genomic Encyclopedia of Type Strains, Phase IV (KMG-IV): sequencing the most valuable type-strain genomes for metagenomic binning, comparative biology and taxonomic classification.</title>
        <authorList>
            <person name="Goeker M."/>
        </authorList>
    </citation>
    <scope>NUCLEOTIDE SEQUENCE [LARGE SCALE GENOMIC DNA]</scope>
    <source>
        <strain evidence="2 3">DSM 2461</strain>
    </source>
</reference>
<dbReference type="AlphaFoldDB" id="A0A841RAD6"/>
<name>A0A841RAD6_9SPIO</name>
<dbReference type="RefSeq" id="WP_184744614.1">
    <property type="nucleotide sequence ID" value="NZ_JACHGJ010000002.1"/>
</dbReference>
<sequence>MNHKNIDLVTMDKKAVFILCLFVKSLLLWSQPSEIIPGPEPFSVDGRSAIYCINLLRTNPFLEYRDQMGRSSILTVRTVWSWFLDFDETYPEGHQLRYDIIVNSEPLDWDNCFIEYGGEMINIRLLFTYRNQYPPGGLDYRVSKSEEKGNQVPDRGLGSGK</sequence>
<comment type="caution">
    <text evidence="2">The sequence shown here is derived from an EMBL/GenBank/DDBJ whole genome shotgun (WGS) entry which is preliminary data.</text>
</comment>
<protein>
    <submittedName>
        <fullName evidence="2">Uncharacterized protein</fullName>
    </submittedName>
</protein>
<feature type="region of interest" description="Disordered" evidence="1">
    <location>
        <begin position="140"/>
        <end position="161"/>
    </location>
</feature>
<proteinExistence type="predicted"/>
<accession>A0A841RAD6</accession>
<dbReference type="EMBL" id="JACHGJ010000002">
    <property type="protein sequence ID" value="MBB6479402.1"/>
    <property type="molecule type" value="Genomic_DNA"/>
</dbReference>